<feature type="domain" description="Ribonuclease J C-terminal" evidence="1">
    <location>
        <begin position="451"/>
        <end position="545"/>
    </location>
</feature>
<keyword evidence="4" id="KW-1185">Reference proteome</keyword>
<reference evidence="3" key="1">
    <citation type="submission" date="2022-07" db="EMBL/GenBank/DDBJ databases">
        <title>Complete genome of Mycoplasma equigenitalium type strain T37.</title>
        <authorList>
            <person name="Spergser J."/>
        </authorList>
    </citation>
    <scope>NUCLEOTIDE SEQUENCE</scope>
    <source>
        <strain evidence="3">T37</strain>
    </source>
</reference>
<organism evidence="3 4">
    <name type="scientific">Mycoplasmopsis equigenitalium</name>
    <dbReference type="NCBI Taxonomy" id="114883"/>
    <lineage>
        <taxon>Bacteria</taxon>
        <taxon>Bacillati</taxon>
        <taxon>Mycoplasmatota</taxon>
        <taxon>Mycoplasmoidales</taxon>
        <taxon>Metamycoplasmataceae</taxon>
        <taxon>Mycoplasmopsis</taxon>
    </lineage>
</organism>
<dbReference type="Gene3D" id="3.10.20.580">
    <property type="match status" value="1"/>
</dbReference>
<dbReference type="Pfam" id="PF17770">
    <property type="entry name" value="RNase_J_C"/>
    <property type="match status" value="1"/>
</dbReference>
<evidence type="ECO:0000259" key="1">
    <source>
        <dbReference type="Pfam" id="PF17770"/>
    </source>
</evidence>
<dbReference type="Gene3D" id="3.60.15.10">
    <property type="entry name" value="Ribonuclease Z/Hydroxyacylglutathione hydrolase-like"/>
    <property type="match status" value="1"/>
</dbReference>
<dbReference type="Gene3D" id="3.40.50.10710">
    <property type="entry name" value="Metallo-hydrolase/oxidoreductase"/>
    <property type="match status" value="1"/>
</dbReference>
<dbReference type="InterPro" id="IPR041636">
    <property type="entry name" value="RNase_J_C"/>
</dbReference>
<dbReference type="PANTHER" id="PTHR43694:SF1">
    <property type="entry name" value="RIBONUCLEASE J"/>
    <property type="match status" value="1"/>
</dbReference>
<dbReference type="Pfam" id="PF22505">
    <property type="entry name" value="RNase_J_b_CASP"/>
    <property type="match status" value="1"/>
</dbReference>
<gene>
    <name evidence="3" type="ORF">NPA09_01180</name>
</gene>
<feature type="domain" description="Ribonuclease J beta-CASP" evidence="2">
    <location>
        <begin position="222"/>
        <end position="336"/>
    </location>
</feature>
<dbReference type="PANTHER" id="PTHR43694">
    <property type="entry name" value="RIBONUCLEASE J"/>
    <property type="match status" value="1"/>
</dbReference>
<protein>
    <submittedName>
        <fullName evidence="3">Ribonuclease J</fullName>
    </submittedName>
</protein>
<proteinExistence type="predicted"/>
<dbReference type="Proteomes" id="UP001059576">
    <property type="component" value="Chromosome"/>
</dbReference>
<sequence length="549" mass="61900">MAHIKISSLGGVDENGKNSYLIDIDNDLFVINAGAKIPVNSKNGIDTVIPDYTYLVKNHKRIKGIFITDTKNDSFSSLPWLLMDIKKVDIYSSPFNCLIIKNRIEKYKIGHADYTINKITKPVKIGKVLVKPIPLAGSMPGLNGFDFETEDGHIIFMFNYVNANLGVYGETNLENIKKYIGTKKVLALVLDSGKANITGYGRDKIKLPAQVAKVFEKARDNQRIIVGAYDEEMYSISEILDLAIKYKRPVITYGKSYGQLIYLISKINKEQEFPTFIDYKEANKTENAVILVTSTVERLYQRFLRIADKKDVYLRLKRSDNVIMLAPPINGIESLAAYTLDEVARISPKLTDIPDSEFHLHRPYEKDILDTVNVLNPTYVIPVMGLYRYMIVTQNKIVENTKLKHNNVLISQNGKIHHFINGVLSSSKGKIPDIGDAIIDGFGIGDVSTEVIKEREVIGQNGVIAIALLFSNATKEIVGDININYYGVISKSQKKTIDEFIKSIIIQTLTEETFLGIKEAQERIRRIVRKKIFKITDKEPMVVVTFYGA</sequence>
<dbReference type="InterPro" id="IPR042173">
    <property type="entry name" value="RNase_J_2"/>
</dbReference>
<dbReference type="InterPro" id="IPR055132">
    <property type="entry name" value="RNase_J_b_CASP"/>
</dbReference>
<accession>A0ABY5J2E3</accession>
<dbReference type="InterPro" id="IPR036866">
    <property type="entry name" value="RibonucZ/Hydroxyglut_hydro"/>
</dbReference>
<evidence type="ECO:0000313" key="3">
    <source>
        <dbReference type="EMBL" id="UUD37170.1"/>
    </source>
</evidence>
<evidence type="ECO:0000313" key="4">
    <source>
        <dbReference type="Proteomes" id="UP001059576"/>
    </source>
</evidence>
<evidence type="ECO:0000259" key="2">
    <source>
        <dbReference type="Pfam" id="PF22505"/>
    </source>
</evidence>
<dbReference type="EMBL" id="CP101808">
    <property type="protein sequence ID" value="UUD37170.1"/>
    <property type="molecule type" value="Genomic_DNA"/>
</dbReference>
<dbReference type="RefSeq" id="WP_129722096.1">
    <property type="nucleotide sequence ID" value="NZ_CP101808.1"/>
</dbReference>
<name>A0ABY5J2E3_9BACT</name>
<dbReference type="SUPFAM" id="SSF56281">
    <property type="entry name" value="Metallo-hydrolase/oxidoreductase"/>
    <property type="match status" value="1"/>
</dbReference>